<keyword evidence="5 7" id="KW-0472">Membrane</keyword>
<gene>
    <name evidence="8" type="ORF">COS99_03845</name>
</gene>
<comment type="similarity">
    <text evidence="2 6">Belongs to the sodium:solute symporter (SSF) (TC 2.A.21) family.</text>
</comment>
<dbReference type="EMBL" id="PEWV01000037">
    <property type="protein sequence ID" value="PIU41701.1"/>
    <property type="molecule type" value="Genomic_DNA"/>
</dbReference>
<proteinExistence type="inferred from homology"/>
<evidence type="ECO:0000256" key="5">
    <source>
        <dbReference type="ARBA" id="ARBA00023136"/>
    </source>
</evidence>
<evidence type="ECO:0000256" key="6">
    <source>
        <dbReference type="RuleBase" id="RU362091"/>
    </source>
</evidence>
<feature type="transmembrane region" description="Helical" evidence="7">
    <location>
        <begin position="248"/>
        <end position="268"/>
    </location>
</feature>
<evidence type="ECO:0000256" key="4">
    <source>
        <dbReference type="ARBA" id="ARBA00022989"/>
    </source>
</evidence>
<feature type="transmembrane region" description="Helical" evidence="7">
    <location>
        <begin position="7"/>
        <end position="27"/>
    </location>
</feature>
<dbReference type="PANTHER" id="PTHR11819:SF77">
    <property type="entry name" value="SODIUM_GLUCOSE COTRANSPORT PROTEIN"/>
    <property type="match status" value="1"/>
</dbReference>
<sequence length="590" mass="66624">MLMTLSGLDWGIIILYMLISIGIGLYFTKTGSKGILEYFVAGREVNWWLAGTSIVATSFAADTPLAIAAIVRTKGLQGNWYWWSGVMGGVLCVFFYARLWRRADLITDAELLEARYYGKPAAFLRSFYACYRSIFWNSVVLGWVILAMYKIVHVLLGWPKVFSTWTLVLIALVYIFFSGLWGVIATDFFQFILAMGGCIILAGIILADVGGPSALITKSVAAAKLANTMPLQSSVVDSSQLVNVFPNFQSSSLAIITFLIFMLVQWWGGGEGGGFLAQRLFSCKNEKHSLLAVLWYNFAHYAVRPWPWIIVGLASLIYFPNIKDPETAYPMMMIKFLPNGLRGLMISAFLAAFMSTVVTHINWGASYIVNDLYKRFFVRNASERHYVWISRLSIVFMTALAGFACLAMNSIYSAWLFITALMMGTSFVILLRWYWWRVNVWVEIASLASTIFISLALLRVPVLNTDDYYPIRLVITLVFCTGVSIIVAFLTPPEPMEHLEKFYRRVRPAGWWGPVAMRCKDVEKFHVGTPEIYSWVLTVVSIYAALFGLGWLIMGMYLRGIIALILCVLTVIAILKEIEKMDWKDVKYKG</sequence>
<dbReference type="PROSITE" id="PS50283">
    <property type="entry name" value="NA_SOLUT_SYMP_3"/>
    <property type="match status" value="1"/>
</dbReference>
<feature type="transmembrane region" description="Helical" evidence="7">
    <location>
        <begin position="532"/>
        <end position="552"/>
    </location>
</feature>
<comment type="caution">
    <text evidence="8">The sequence shown here is derived from an EMBL/GenBank/DDBJ whole genome shotgun (WGS) entry which is preliminary data.</text>
</comment>
<evidence type="ECO:0000313" key="8">
    <source>
        <dbReference type="EMBL" id="PIU41701.1"/>
    </source>
</evidence>
<comment type="subcellular location">
    <subcellularLocation>
        <location evidence="1">Membrane</location>
        <topology evidence="1">Multi-pass membrane protein</topology>
    </subcellularLocation>
</comment>
<reference evidence="8 9" key="1">
    <citation type="submission" date="2017-09" db="EMBL/GenBank/DDBJ databases">
        <title>Depth-based differentiation of microbial function through sediment-hosted aquifers and enrichment of novel symbionts in the deep terrestrial subsurface.</title>
        <authorList>
            <person name="Probst A.J."/>
            <person name="Ladd B."/>
            <person name="Jarett J.K."/>
            <person name="Geller-Mcgrath D.E."/>
            <person name="Sieber C.M."/>
            <person name="Emerson J.B."/>
            <person name="Anantharaman K."/>
            <person name="Thomas B.C."/>
            <person name="Malmstrom R."/>
            <person name="Stieglmeier M."/>
            <person name="Klingl A."/>
            <person name="Woyke T."/>
            <person name="Ryan C.M."/>
            <person name="Banfield J.F."/>
        </authorList>
    </citation>
    <scope>NUCLEOTIDE SEQUENCE [LARGE SCALE GENOMIC DNA]</scope>
    <source>
        <strain evidence="8">CG07_land_8_20_14_0_80_42_15</strain>
    </source>
</reference>
<dbReference type="InterPro" id="IPR001734">
    <property type="entry name" value="Na/solute_symporter"/>
</dbReference>
<keyword evidence="4 7" id="KW-1133">Transmembrane helix</keyword>
<dbReference type="InterPro" id="IPR038377">
    <property type="entry name" value="Na/Glc_symporter_sf"/>
</dbReference>
<evidence type="ECO:0000256" key="1">
    <source>
        <dbReference type="ARBA" id="ARBA00004141"/>
    </source>
</evidence>
<feature type="transmembrane region" description="Helical" evidence="7">
    <location>
        <begin position="470"/>
        <end position="490"/>
    </location>
</feature>
<feature type="transmembrane region" description="Helical" evidence="7">
    <location>
        <begin position="385"/>
        <end position="407"/>
    </location>
</feature>
<evidence type="ECO:0000313" key="9">
    <source>
        <dbReference type="Proteomes" id="UP000230052"/>
    </source>
</evidence>
<dbReference type="Pfam" id="PF00474">
    <property type="entry name" value="SSF"/>
    <property type="match status" value="1"/>
</dbReference>
<feature type="transmembrane region" description="Helical" evidence="7">
    <location>
        <begin position="47"/>
        <end position="68"/>
    </location>
</feature>
<feature type="transmembrane region" description="Helical" evidence="7">
    <location>
        <begin position="557"/>
        <end position="575"/>
    </location>
</feature>
<feature type="transmembrane region" description="Helical" evidence="7">
    <location>
        <begin position="305"/>
        <end position="322"/>
    </location>
</feature>
<keyword evidence="3 7" id="KW-0812">Transmembrane</keyword>
<evidence type="ECO:0000256" key="3">
    <source>
        <dbReference type="ARBA" id="ARBA00022692"/>
    </source>
</evidence>
<protein>
    <submittedName>
        <fullName evidence="8">Sodium:proline symporter</fullName>
    </submittedName>
</protein>
<dbReference type="PANTHER" id="PTHR11819">
    <property type="entry name" value="SOLUTE CARRIER FAMILY 5"/>
    <property type="match status" value="1"/>
</dbReference>
<feature type="transmembrane region" description="Helical" evidence="7">
    <location>
        <begin position="343"/>
        <end position="365"/>
    </location>
</feature>
<feature type="transmembrane region" description="Helical" evidence="7">
    <location>
        <begin position="80"/>
        <end position="97"/>
    </location>
</feature>
<dbReference type="GO" id="GO:0005412">
    <property type="term" value="F:D-glucose:sodium symporter activity"/>
    <property type="evidence" value="ECO:0007669"/>
    <property type="project" value="TreeGrafter"/>
</dbReference>
<dbReference type="GO" id="GO:0005886">
    <property type="term" value="C:plasma membrane"/>
    <property type="evidence" value="ECO:0007669"/>
    <property type="project" value="TreeGrafter"/>
</dbReference>
<name>A0A2J0KT69_9BACT</name>
<accession>A0A2J0KT69</accession>
<dbReference type="Gene3D" id="1.20.1730.10">
    <property type="entry name" value="Sodium/glucose cotransporter"/>
    <property type="match status" value="1"/>
</dbReference>
<dbReference type="CDD" id="cd11477">
    <property type="entry name" value="SLC5sbd_u1"/>
    <property type="match status" value="1"/>
</dbReference>
<feature type="transmembrane region" description="Helical" evidence="7">
    <location>
        <begin position="164"/>
        <end position="182"/>
    </location>
</feature>
<feature type="transmembrane region" description="Helical" evidence="7">
    <location>
        <begin position="440"/>
        <end position="458"/>
    </location>
</feature>
<dbReference type="AlphaFoldDB" id="A0A2J0KT69"/>
<feature type="transmembrane region" description="Helical" evidence="7">
    <location>
        <begin position="188"/>
        <end position="209"/>
    </location>
</feature>
<dbReference type="Proteomes" id="UP000230052">
    <property type="component" value="Unassembled WGS sequence"/>
</dbReference>
<evidence type="ECO:0000256" key="7">
    <source>
        <dbReference type="SAM" id="Phobius"/>
    </source>
</evidence>
<organism evidence="8 9">
    <name type="scientific">Candidatus Aquitaenariimonas noxiae</name>
    <dbReference type="NCBI Taxonomy" id="1974741"/>
    <lineage>
        <taxon>Bacteria</taxon>
        <taxon>Pseudomonadati</taxon>
        <taxon>Candidatus Omnitrophota</taxon>
        <taxon>Candidatus Aquitaenariimonas</taxon>
    </lineage>
</organism>
<evidence type="ECO:0000256" key="2">
    <source>
        <dbReference type="ARBA" id="ARBA00006434"/>
    </source>
</evidence>
<feature type="transmembrane region" description="Helical" evidence="7">
    <location>
        <begin position="414"/>
        <end position="434"/>
    </location>
</feature>
<feature type="transmembrane region" description="Helical" evidence="7">
    <location>
        <begin position="134"/>
        <end position="152"/>
    </location>
</feature>